<sequence length="247" mass="26856">MKGREDKKDSRSDSPQIFTAFSKGIEEDNSILDSGACFSLFKTSKRFVMYHPTNLPLFLADGSCVHAVGMGTAVIVSETGRIIHLKNSLVISYISSFLIALSPFLKKQCTLIGRESGADLVDLAGKIIFKGAFINNTVAVTLSKPGVRKVVLQDPLTTHRSLGHLRNKYALKIFPSVDFSKLQCDLDLPSINFNPPSSESLCVEPTVCELPNGSEQAGASQVDDSESEGEFCRNRSVCYDSSLLADP</sequence>
<accession>A0A9Q3E8Q3</accession>
<keyword evidence="2" id="KW-1185">Reference proteome</keyword>
<evidence type="ECO:0008006" key="3">
    <source>
        <dbReference type="Google" id="ProtNLM"/>
    </source>
</evidence>
<proteinExistence type="predicted"/>
<dbReference type="EMBL" id="AVOT02026490">
    <property type="protein sequence ID" value="MBW0518220.1"/>
    <property type="molecule type" value="Genomic_DNA"/>
</dbReference>
<comment type="caution">
    <text evidence="1">The sequence shown here is derived from an EMBL/GenBank/DDBJ whole genome shotgun (WGS) entry which is preliminary data.</text>
</comment>
<evidence type="ECO:0000313" key="2">
    <source>
        <dbReference type="Proteomes" id="UP000765509"/>
    </source>
</evidence>
<protein>
    <recommendedName>
        <fullName evidence="3">Peptidase A2 domain-containing protein</fullName>
    </recommendedName>
</protein>
<gene>
    <name evidence="1" type="ORF">O181_057935</name>
</gene>
<organism evidence="1 2">
    <name type="scientific">Austropuccinia psidii MF-1</name>
    <dbReference type="NCBI Taxonomy" id="1389203"/>
    <lineage>
        <taxon>Eukaryota</taxon>
        <taxon>Fungi</taxon>
        <taxon>Dikarya</taxon>
        <taxon>Basidiomycota</taxon>
        <taxon>Pucciniomycotina</taxon>
        <taxon>Pucciniomycetes</taxon>
        <taxon>Pucciniales</taxon>
        <taxon>Sphaerophragmiaceae</taxon>
        <taxon>Austropuccinia</taxon>
    </lineage>
</organism>
<dbReference type="Proteomes" id="UP000765509">
    <property type="component" value="Unassembled WGS sequence"/>
</dbReference>
<name>A0A9Q3E8Q3_9BASI</name>
<dbReference type="AlphaFoldDB" id="A0A9Q3E8Q3"/>
<evidence type="ECO:0000313" key="1">
    <source>
        <dbReference type="EMBL" id="MBW0518220.1"/>
    </source>
</evidence>
<reference evidence="1" key="1">
    <citation type="submission" date="2021-03" db="EMBL/GenBank/DDBJ databases">
        <title>Draft genome sequence of rust myrtle Austropuccinia psidii MF-1, a brazilian biotype.</title>
        <authorList>
            <person name="Quecine M.C."/>
            <person name="Pachon D.M.R."/>
            <person name="Bonatelli M.L."/>
            <person name="Correr F.H."/>
            <person name="Franceschini L.M."/>
            <person name="Leite T.F."/>
            <person name="Margarido G.R.A."/>
            <person name="Almeida C.A."/>
            <person name="Ferrarezi J.A."/>
            <person name="Labate C.A."/>
        </authorList>
    </citation>
    <scope>NUCLEOTIDE SEQUENCE</scope>
    <source>
        <strain evidence="1">MF-1</strain>
    </source>
</reference>